<dbReference type="EMBL" id="BAABME010001788">
    <property type="protein sequence ID" value="GAA0151446.1"/>
    <property type="molecule type" value="Genomic_DNA"/>
</dbReference>
<dbReference type="Proteomes" id="UP001454036">
    <property type="component" value="Unassembled WGS sequence"/>
</dbReference>
<evidence type="ECO:0000313" key="6">
    <source>
        <dbReference type="EMBL" id="GAA0151446.1"/>
    </source>
</evidence>
<evidence type="ECO:0000256" key="1">
    <source>
        <dbReference type="ARBA" id="ARBA00004656"/>
    </source>
</evidence>
<accession>A0AAV3PL64</accession>
<evidence type="ECO:0000256" key="2">
    <source>
        <dbReference type="ARBA" id="ARBA00010463"/>
    </source>
</evidence>
<evidence type="ECO:0000313" key="7">
    <source>
        <dbReference type="Proteomes" id="UP001454036"/>
    </source>
</evidence>
<comment type="caution">
    <text evidence="6">The sequence shown here is derived from an EMBL/GenBank/DDBJ whole genome shotgun (WGS) entry which is preliminary data.</text>
</comment>
<keyword evidence="7" id="KW-1185">Reference proteome</keyword>
<dbReference type="GO" id="GO:0005765">
    <property type="term" value="C:lysosomal membrane"/>
    <property type="evidence" value="ECO:0007669"/>
    <property type="project" value="UniProtKB-SubCell"/>
</dbReference>
<evidence type="ECO:0000256" key="5">
    <source>
        <dbReference type="SAM" id="MobiDB-lite"/>
    </source>
</evidence>
<gene>
    <name evidence="6" type="ORF">LIER_10165</name>
</gene>
<name>A0AAV3PL64_LITER</name>
<dbReference type="PANTHER" id="PTHR21146">
    <property type="entry name" value="MEF2B PROTEIN"/>
    <property type="match status" value="1"/>
</dbReference>
<sequence length="294" mass="33162">MFKEFVCLLHSFTFLTNFPYFTILISSDEEPLVFKKMHEYSPVDGFVEVTECLAEMMKFVANEPSVGLFYIQQHTKNAATNLVNFKNDITEKSHEIALHEEDSEDSITMMRSMKDCGLPIADEMIRDIKSSLAIMKSKPPKRGLITSSSWSPAMFSRNSSYKQEDGTSSDGASGYFSNVFRSAKQKASNFRFSQPESSELNHSTMFLPGPSPSSVASESNYSAVPDAEGEEFPLSSHLSDLPSVGLRVHKSTSDQEMLSLSHTYEEFKAYREAKLEEWLEGMDNDDLHRTRSQS</sequence>
<dbReference type="InterPro" id="IPR019320">
    <property type="entry name" value="BORCS8"/>
</dbReference>
<dbReference type="AlphaFoldDB" id="A0AAV3PL64"/>
<reference evidence="6 7" key="1">
    <citation type="submission" date="2024-01" db="EMBL/GenBank/DDBJ databases">
        <title>The complete chloroplast genome sequence of Lithospermum erythrorhizon: insights into the phylogenetic relationship among Boraginaceae species and the maternal lineages of purple gromwells.</title>
        <authorList>
            <person name="Okada T."/>
            <person name="Watanabe K."/>
        </authorList>
    </citation>
    <scope>NUCLEOTIDE SEQUENCE [LARGE SCALE GENOMIC DNA]</scope>
</reference>
<comment type="similarity">
    <text evidence="2">Belongs to the BORCS8 family.</text>
</comment>
<evidence type="ECO:0000256" key="3">
    <source>
        <dbReference type="ARBA" id="ARBA00023136"/>
    </source>
</evidence>
<protein>
    <submittedName>
        <fullName evidence="6">Uncharacterized protein</fullName>
    </submittedName>
</protein>
<feature type="compositionally biased region" description="Polar residues" evidence="5">
    <location>
        <begin position="190"/>
        <end position="204"/>
    </location>
</feature>
<organism evidence="6 7">
    <name type="scientific">Lithospermum erythrorhizon</name>
    <name type="common">Purple gromwell</name>
    <name type="synonym">Lithospermum officinale var. erythrorhizon</name>
    <dbReference type="NCBI Taxonomy" id="34254"/>
    <lineage>
        <taxon>Eukaryota</taxon>
        <taxon>Viridiplantae</taxon>
        <taxon>Streptophyta</taxon>
        <taxon>Embryophyta</taxon>
        <taxon>Tracheophyta</taxon>
        <taxon>Spermatophyta</taxon>
        <taxon>Magnoliopsida</taxon>
        <taxon>eudicotyledons</taxon>
        <taxon>Gunneridae</taxon>
        <taxon>Pentapetalae</taxon>
        <taxon>asterids</taxon>
        <taxon>lamiids</taxon>
        <taxon>Boraginales</taxon>
        <taxon>Boraginaceae</taxon>
        <taxon>Boraginoideae</taxon>
        <taxon>Lithospermeae</taxon>
        <taxon>Lithospermum</taxon>
    </lineage>
</organism>
<feature type="compositionally biased region" description="Polar residues" evidence="5">
    <location>
        <begin position="212"/>
        <end position="222"/>
    </location>
</feature>
<proteinExistence type="inferred from homology"/>
<evidence type="ECO:0000256" key="4">
    <source>
        <dbReference type="ARBA" id="ARBA00023228"/>
    </source>
</evidence>
<dbReference type="Pfam" id="PF10167">
    <property type="entry name" value="BORCS8"/>
    <property type="match status" value="1"/>
</dbReference>
<feature type="region of interest" description="Disordered" evidence="5">
    <location>
        <begin position="190"/>
        <end position="236"/>
    </location>
</feature>
<keyword evidence="3" id="KW-0472">Membrane</keyword>
<keyword evidence="4" id="KW-0458">Lysosome</keyword>
<comment type="subcellular location">
    <subcellularLocation>
        <location evidence="1">Lysosome membrane</location>
    </subcellularLocation>
</comment>
<dbReference type="PANTHER" id="PTHR21146:SF0">
    <property type="entry name" value="BLOC-1-RELATED COMPLEX SUBUNIT 8"/>
    <property type="match status" value="1"/>
</dbReference>